<comment type="similarity">
    <text evidence="2">Belongs to the polysaccharide synthase family.</text>
</comment>
<comment type="subcellular location">
    <subcellularLocation>
        <location evidence="1">Cell membrane</location>
        <topology evidence="1">Multi-pass membrane protein</topology>
    </subcellularLocation>
</comment>
<dbReference type="GO" id="GO:0005886">
    <property type="term" value="C:plasma membrane"/>
    <property type="evidence" value="ECO:0007669"/>
    <property type="project" value="UniProtKB-SubCell"/>
</dbReference>
<feature type="transmembrane region" description="Helical" evidence="7">
    <location>
        <begin position="230"/>
        <end position="248"/>
    </location>
</feature>
<feature type="transmembrane region" description="Helical" evidence="7">
    <location>
        <begin position="283"/>
        <end position="304"/>
    </location>
</feature>
<keyword evidence="4 7" id="KW-0812">Transmembrane</keyword>
<keyword evidence="9" id="KW-1185">Reference proteome</keyword>
<dbReference type="HOGENOM" id="CLU_026911_6_1_5"/>
<name>B6IYG7_RHOCS</name>
<feature type="transmembrane region" description="Helical" evidence="7">
    <location>
        <begin position="144"/>
        <end position="164"/>
    </location>
</feature>
<dbReference type="InterPro" id="IPR050833">
    <property type="entry name" value="Poly_Biosynth_Transport"/>
</dbReference>
<feature type="transmembrane region" description="Helical" evidence="7">
    <location>
        <begin position="377"/>
        <end position="398"/>
    </location>
</feature>
<protein>
    <submittedName>
        <fullName evidence="8">Polysaccharide biosynthesis protein, putative</fullName>
    </submittedName>
</protein>
<dbReference type="STRING" id="414684.RC1_4000"/>
<sequence>MNLRRLALEGAFWSSAEGWSRQLASLVIFVAVARLLSPAEIGLFAMVVIVLAAVQTVLDEGLNEVLIQREPLDDLHLDSAFWCNVLLTGGVCGALVLAAPLLARLFDEPGLAPLLQVVALAPLLVGLCGVQQALLRRQLRYRLLVVRSLAGIAAGGVVGILLAVQGYGAWALVAQQVVDRAVGAAVLWAGAGWTPRARFSLSHARDLMPYSAFLTATRIVNFCSKHVDRYLVGLLMGPAALGVYTLAYRVHDTLSFLIVQGVANVGMSTFARLQAERERMRRALYAAVELGGLLATPVFLGVSAVASNLVVTFFGEGWRESGTILAVIALLGVPGLVSNFAGAVIRATGSAGLLLALLTASAVANVAVVLVSVQYGLVVISIAILLRNLAFVPVYLWIMRRLIGVRPGDYLACFMPGFLAAAGMAVIVHGVGLVLAPSLTAPAALGVQVAVGLVAYAVLLRLFAPTALARALAVLRHYRQLRSVEA</sequence>
<evidence type="ECO:0000256" key="1">
    <source>
        <dbReference type="ARBA" id="ARBA00004651"/>
    </source>
</evidence>
<dbReference type="Pfam" id="PF13440">
    <property type="entry name" value="Polysacc_synt_3"/>
    <property type="match status" value="1"/>
</dbReference>
<dbReference type="Proteomes" id="UP000001591">
    <property type="component" value="Chromosome"/>
</dbReference>
<evidence type="ECO:0000313" key="8">
    <source>
        <dbReference type="EMBL" id="ACJ01341.1"/>
    </source>
</evidence>
<evidence type="ECO:0000256" key="5">
    <source>
        <dbReference type="ARBA" id="ARBA00022989"/>
    </source>
</evidence>
<feature type="transmembrane region" description="Helical" evidence="7">
    <location>
        <begin position="79"/>
        <end position="102"/>
    </location>
</feature>
<feature type="transmembrane region" description="Helical" evidence="7">
    <location>
        <begin position="324"/>
        <end position="345"/>
    </location>
</feature>
<dbReference type="KEGG" id="rce:RC1_4000"/>
<organism evidence="8 9">
    <name type="scientific">Rhodospirillum centenum (strain ATCC 51521 / SW)</name>
    <dbReference type="NCBI Taxonomy" id="414684"/>
    <lineage>
        <taxon>Bacteria</taxon>
        <taxon>Pseudomonadati</taxon>
        <taxon>Pseudomonadota</taxon>
        <taxon>Alphaproteobacteria</taxon>
        <taxon>Rhodospirillales</taxon>
        <taxon>Rhodospirillaceae</taxon>
        <taxon>Rhodospirillum</taxon>
    </lineage>
</organism>
<gene>
    <name evidence="8" type="ordered locus">RC1_4000</name>
</gene>
<accession>B6IYG7</accession>
<keyword evidence="5 7" id="KW-1133">Transmembrane helix</keyword>
<evidence type="ECO:0000256" key="4">
    <source>
        <dbReference type="ARBA" id="ARBA00022692"/>
    </source>
</evidence>
<dbReference type="AlphaFoldDB" id="B6IYG7"/>
<dbReference type="PANTHER" id="PTHR30250:SF10">
    <property type="entry name" value="LIPOPOLYSACCHARIDE BIOSYNTHESIS PROTEIN WZXC"/>
    <property type="match status" value="1"/>
</dbReference>
<feature type="transmembrane region" description="Helical" evidence="7">
    <location>
        <begin position="447"/>
        <end position="473"/>
    </location>
</feature>
<evidence type="ECO:0000313" key="9">
    <source>
        <dbReference type="Proteomes" id="UP000001591"/>
    </source>
</evidence>
<evidence type="ECO:0000256" key="7">
    <source>
        <dbReference type="SAM" id="Phobius"/>
    </source>
</evidence>
<dbReference type="RefSeq" id="WP_012569114.1">
    <property type="nucleotide sequence ID" value="NC_011420.2"/>
</dbReference>
<reference evidence="8 9" key="1">
    <citation type="journal article" date="2010" name="BMC Genomics">
        <title>Metabolic flexibility revealed in the genome of the cyst-forming alpha-1 proteobacterium Rhodospirillum centenum.</title>
        <authorList>
            <person name="Lu Y.K."/>
            <person name="Marden J."/>
            <person name="Han M."/>
            <person name="Swingley W.D."/>
            <person name="Mastrian S.D."/>
            <person name="Chowdhury S.R."/>
            <person name="Hao J."/>
            <person name="Helmy T."/>
            <person name="Kim S."/>
            <person name="Kurdoglu A.A."/>
            <person name="Matthies H.J."/>
            <person name="Rollo D."/>
            <person name="Stothard P."/>
            <person name="Blankenship R.E."/>
            <person name="Bauer C.E."/>
            <person name="Touchman J.W."/>
        </authorList>
    </citation>
    <scope>NUCLEOTIDE SEQUENCE [LARGE SCALE GENOMIC DNA]</scope>
    <source>
        <strain evidence="9">ATCC 51521 / SW</strain>
    </source>
</reference>
<feature type="transmembrane region" description="Helical" evidence="7">
    <location>
        <begin position="114"/>
        <end position="135"/>
    </location>
</feature>
<keyword evidence="6 7" id="KW-0472">Membrane</keyword>
<dbReference type="eggNOG" id="COG2244">
    <property type="taxonomic scope" value="Bacteria"/>
</dbReference>
<keyword evidence="3" id="KW-1003">Cell membrane</keyword>
<feature type="transmembrane region" description="Helical" evidence="7">
    <location>
        <begin position="352"/>
        <end position="371"/>
    </location>
</feature>
<evidence type="ECO:0000256" key="2">
    <source>
        <dbReference type="ARBA" id="ARBA00007430"/>
    </source>
</evidence>
<dbReference type="OrthoDB" id="9770347at2"/>
<feature type="transmembrane region" description="Helical" evidence="7">
    <location>
        <begin position="41"/>
        <end position="58"/>
    </location>
</feature>
<proteinExistence type="inferred from homology"/>
<evidence type="ECO:0000256" key="3">
    <source>
        <dbReference type="ARBA" id="ARBA00022475"/>
    </source>
</evidence>
<dbReference type="EMBL" id="CP000613">
    <property type="protein sequence ID" value="ACJ01341.1"/>
    <property type="molecule type" value="Genomic_DNA"/>
</dbReference>
<dbReference type="PANTHER" id="PTHR30250">
    <property type="entry name" value="PST FAMILY PREDICTED COLANIC ACID TRANSPORTER"/>
    <property type="match status" value="1"/>
</dbReference>
<evidence type="ECO:0000256" key="6">
    <source>
        <dbReference type="ARBA" id="ARBA00023136"/>
    </source>
</evidence>
<dbReference type="CDD" id="cd13127">
    <property type="entry name" value="MATE_tuaB_like"/>
    <property type="match status" value="1"/>
</dbReference>
<feature type="transmembrane region" description="Helical" evidence="7">
    <location>
        <begin position="410"/>
        <end position="435"/>
    </location>
</feature>